<name>A0ABQ1NUT8_9BACI</name>
<accession>A0ABQ1NUT8</accession>
<dbReference type="InterPro" id="IPR036281">
    <property type="entry name" value="SinR/SinI_dimer_dom_sf"/>
</dbReference>
<comment type="caution">
    <text evidence="2">The sequence shown here is derived from an EMBL/GenBank/DDBJ whole genome shotgun (WGS) entry which is preliminary data.</text>
</comment>
<dbReference type="RefSeq" id="WP_082412113.1">
    <property type="nucleotide sequence ID" value="NZ_BMCJ01000002.1"/>
</dbReference>
<evidence type="ECO:0000313" key="2">
    <source>
        <dbReference type="EMBL" id="GGC85643.1"/>
    </source>
</evidence>
<gene>
    <name evidence="2" type="ORF">GCM10007216_15440</name>
</gene>
<feature type="domain" description="Sin" evidence="1">
    <location>
        <begin position="3"/>
        <end position="41"/>
    </location>
</feature>
<evidence type="ECO:0000313" key="3">
    <source>
        <dbReference type="Proteomes" id="UP000619534"/>
    </source>
</evidence>
<dbReference type="InterPro" id="IPR010981">
    <property type="entry name" value="SinR/SinI_dimer_dom"/>
</dbReference>
<organism evidence="2 3">
    <name type="scientific">Thalassobacillus devorans</name>
    <dbReference type="NCBI Taxonomy" id="279813"/>
    <lineage>
        <taxon>Bacteria</taxon>
        <taxon>Bacillati</taxon>
        <taxon>Bacillota</taxon>
        <taxon>Bacilli</taxon>
        <taxon>Bacillales</taxon>
        <taxon>Bacillaceae</taxon>
        <taxon>Thalassobacillus</taxon>
    </lineage>
</organism>
<protein>
    <recommendedName>
        <fullName evidence="1">Sin domain-containing protein</fullName>
    </recommendedName>
</protein>
<sequence>MTIIKQMKRDGLDVEWLELMKQARELGMSTEEVRQFLNEKRVEKAKTYGG</sequence>
<proteinExistence type="predicted"/>
<dbReference type="Pfam" id="PF08671">
    <property type="entry name" value="SinI"/>
    <property type="match status" value="1"/>
</dbReference>
<evidence type="ECO:0000259" key="1">
    <source>
        <dbReference type="PROSITE" id="PS51500"/>
    </source>
</evidence>
<reference evidence="3" key="1">
    <citation type="journal article" date="2019" name="Int. J. Syst. Evol. Microbiol.">
        <title>The Global Catalogue of Microorganisms (GCM) 10K type strain sequencing project: providing services to taxonomists for standard genome sequencing and annotation.</title>
        <authorList>
            <consortium name="The Broad Institute Genomics Platform"/>
            <consortium name="The Broad Institute Genome Sequencing Center for Infectious Disease"/>
            <person name="Wu L."/>
            <person name="Ma J."/>
        </authorList>
    </citation>
    <scope>NUCLEOTIDE SEQUENCE [LARGE SCALE GENOMIC DNA]</scope>
    <source>
        <strain evidence="3">CCM 7282</strain>
    </source>
</reference>
<keyword evidence="3" id="KW-1185">Reference proteome</keyword>
<dbReference type="SUPFAM" id="SSF47406">
    <property type="entry name" value="SinR repressor dimerisation domain-like"/>
    <property type="match status" value="1"/>
</dbReference>
<dbReference type="Proteomes" id="UP000619534">
    <property type="component" value="Unassembled WGS sequence"/>
</dbReference>
<dbReference type="EMBL" id="BMCJ01000002">
    <property type="protein sequence ID" value="GGC85643.1"/>
    <property type="molecule type" value="Genomic_DNA"/>
</dbReference>
<dbReference type="PROSITE" id="PS51500">
    <property type="entry name" value="SIN"/>
    <property type="match status" value="1"/>
</dbReference>